<evidence type="ECO:0000313" key="3">
    <source>
        <dbReference type="Proteomes" id="UP000188879"/>
    </source>
</evidence>
<dbReference type="Pfam" id="PF05239">
    <property type="entry name" value="PRC"/>
    <property type="match status" value="1"/>
</dbReference>
<comment type="caution">
    <text evidence="2">The sequence shown here is derived from an EMBL/GenBank/DDBJ whole genome shotgun (WGS) entry which is preliminary data.</text>
</comment>
<proteinExistence type="predicted"/>
<dbReference type="OrthoDB" id="8021018at2"/>
<accession>A0A1V2GYN1</accession>
<dbReference type="Gene3D" id="2.30.30.240">
    <property type="entry name" value="PRC-barrel domain"/>
    <property type="match status" value="1"/>
</dbReference>
<dbReference type="SUPFAM" id="SSF50346">
    <property type="entry name" value="PRC-barrel domain"/>
    <property type="match status" value="1"/>
</dbReference>
<evidence type="ECO:0000259" key="1">
    <source>
        <dbReference type="Pfam" id="PF05239"/>
    </source>
</evidence>
<dbReference type="EMBL" id="MLCO01000279">
    <property type="protein sequence ID" value="ONG47407.1"/>
    <property type="molecule type" value="Genomic_DNA"/>
</dbReference>
<dbReference type="Proteomes" id="UP000188879">
    <property type="component" value="Unassembled WGS sequence"/>
</dbReference>
<dbReference type="AlphaFoldDB" id="A0A1V2GYN1"/>
<protein>
    <recommendedName>
        <fullName evidence="1">PRC-barrel domain-containing protein</fullName>
    </recommendedName>
</protein>
<dbReference type="PANTHER" id="PTHR36505">
    <property type="entry name" value="BLR1072 PROTEIN"/>
    <property type="match status" value="1"/>
</dbReference>
<dbReference type="RefSeq" id="WP_076959735.1">
    <property type="nucleotide sequence ID" value="NZ_MLCO01000279.1"/>
</dbReference>
<evidence type="ECO:0000313" key="2">
    <source>
        <dbReference type="EMBL" id="ONG47407.1"/>
    </source>
</evidence>
<feature type="domain" description="PRC-barrel" evidence="1">
    <location>
        <begin position="49"/>
        <end position="103"/>
    </location>
</feature>
<keyword evidence="3" id="KW-1185">Reference proteome</keyword>
<dbReference type="InterPro" id="IPR011033">
    <property type="entry name" value="PRC_barrel-like_sf"/>
</dbReference>
<dbReference type="PANTHER" id="PTHR36505:SF1">
    <property type="entry name" value="BLR1072 PROTEIN"/>
    <property type="match status" value="1"/>
</dbReference>
<sequence>MPRLPSTTALAVLVTFLGPPNRPVRAESPSAPPPAAAALVLAEPQPAWRASRVIGSPVFNAEEEQVGAVVDLVLLEDGRVASLVLGVGGFLGVGTKYVGVPMAELRFLPGPRGAPRLVTGMTREALREAPAFDLDAESR</sequence>
<organism evidence="2 3">
    <name type="scientific">Teichococcus deserti</name>
    <dbReference type="NCBI Taxonomy" id="1817963"/>
    <lineage>
        <taxon>Bacteria</taxon>
        <taxon>Pseudomonadati</taxon>
        <taxon>Pseudomonadota</taxon>
        <taxon>Alphaproteobacteria</taxon>
        <taxon>Acetobacterales</taxon>
        <taxon>Roseomonadaceae</taxon>
        <taxon>Roseomonas</taxon>
    </lineage>
</organism>
<dbReference type="InterPro" id="IPR027275">
    <property type="entry name" value="PRC-brl_dom"/>
</dbReference>
<gene>
    <name evidence="2" type="ORF">BKE38_23600</name>
</gene>
<reference evidence="2 3" key="1">
    <citation type="submission" date="2016-10" db="EMBL/GenBank/DDBJ databases">
        <title>Draft Genome sequence of Roseomonas sp. strain M3.</title>
        <authorList>
            <person name="Subhash Y."/>
            <person name="Lee S."/>
        </authorList>
    </citation>
    <scope>NUCLEOTIDE SEQUENCE [LARGE SCALE GENOMIC DNA]</scope>
    <source>
        <strain evidence="2 3">M3</strain>
    </source>
</reference>
<name>A0A1V2GYN1_9PROT</name>